<keyword evidence="3" id="KW-0067">ATP-binding</keyword>
<reference evidence="7 8" key="1">
    <citation type="journal article" date="2023" name="Sci. Data">
        <title>Genome assembly of the Korean intertidal mud-creeper Batillaria attramentaria.</title>
        <authorList>
            <person name="Patra A.K."/>
            <person name="Ho P.T."/>
            <person name="Jun S."/>
            <person name="Lee S.J."/>
            <person name="Kim Y."/>
            <person name="Won Y.J."/>
        </authorList>
    </citation>
    <scope>NUCLEOTIDE SEQUENCE [LARGE SCALE GENOMIC DNA]</scope>
    <source>
        <strain evidence="7">Wonlab-2016</strain>
    </source>
</reference>
<evidence type="ECO:0000256" key="5">
    <source>
        <dbReference type="SAM" id="MobiDB-lite"/>
    </source>
</evidence>
<dbReference type="InterPro" id="IPR036187">
    <property type="entry name" value="DNA_mismatch_repair_MutS_sf"/>
</dbReference>
<feature type="region of interest" description="Disordered" evidence="5">
    <location>
        <begin position="1"/>
        <end position="41"/>
    </location>
</feature>
<organism evidence="7 8">
    <name type="scientific">Batillaria attramentaria</name>
    <dbReference type="NCBI Taxonomy" id="370345"/>
    <lineage>
        <taxon>Eukaryota</taxon>
        <taxon>Metazoa</taxon>
        <taxon>Spiralia</taxon>
        <taxon>Lophotrochozoa</taxon>
        <taxon>Mollusca</taxon>
        <taxon>Gastropoda</taxon>
        <taxon>Caenogastropoda</taxon>
        <taxon>Sorbeoconcha</taxon>
        <taxon>Cerithioidea</taxon>
        <taxon>Batillariidae</taxon>
        <taxon>Batillaria</taxon>
    </lineage>
</organism>
<evidence type="ECO:0000313" key="7">
    <source>
        <dbReference type="EMBL" id="KAK7501052.1"/>
    </source>
</evidence>
<dbReference type="AlphaFoldDB" id="A0ABD0LNY7"/>
<accession>A0ABD0LNY7</accession>
<dbReference type="CDD" id="cd03281">
    <property type="entry name" value="ABC_MSH5_euk"/>
    <property type="match status" value="1"/>
</dbReference>
<dbReference type="Gene3D" id="1.10.1420.10">
    <property type="match status" value="1"/>
</dbReference>
<dbReference type="Gene3D" id="3.40.50.300">
    <property type="entry name" value="P-loop containing nucleotide triphosphate hydrolases"/>
    <property type="match status" value="1"/>
</dbReference>
<evidence type="ECO:0000256" key="3">
    <source>
        <dbReference type="ARBA" id="ARBA00022840"/>
    </source>
</evidence>
<feature type="non-terminal residue" evidence="7">
    <location>
        <position position="833"/>
    </location>
</feature>
<dbReference type="SUPFAM" id="SSF52540">
    <property type="entry name" value="P-loop containing nucleoside triphosphate hydrolases"/>
    <property type="match status" value="1"/>
</dbReference>
<proteinExistence type="inferred from homology"/>
<feature type="domain" description="DNA mismatch repair proteins mutS family" evidence="6">
    <location>
        <begin position="635"/>
        <end position="651"/>
    </location>
</feature>
<dbReference type="SUPFAM" id="SSF48334">
    <property type="entry name" value="DNA repair protein MutS, domain III"/>
    <property type="match status" value="1"/>
</dbReference>
<dbReference type="SMART" id="SM00534">
    <property type="entry name" value="MUTSac"/>
    <property type="match status" value="1"/>
</dbReference>
<dbReference type="PANTHER" id="PTHR11361">
    <property type="entry name" value="DNA MISMATCH REPAIR PROTEIN MUTS FAMILY MEMBER"/>
    <property type="match status" value="1"/>
</dbReference>
<dbReference type="InterPro" id="IPR007696">
    <property type="entry name" value="DNA_mismatch_repair_MutS_core"/>
</dbReference>
<comment type="similarity">
    <text evidence="1">Belongs to the DNA mismatch repair MutS family.</text>
</comment>
<keyword evidence="4" id="KW-0238">DNA-binding</keyword>
<dbReference type="InterPro" id="IPR027417">
    <property type="entry name" value="P-loop_NTPase"/>
</dbReference>
<sequence>MQRDCAPQSGSRGTDSSLSSSPQERWKGPRLEGSTSKDDDSICSEDVQVHRANQGNLTDGSTAQREVFLSLVWHGNKLGVAYYDLDCPQVSFMPDSPEMDNFTLLQQSNSKQDERLLKTLRKAFSEDEDKEEEDESHLLFLPSSDFSLEVSKRRILSLTLPALPSHSTETERVLYFSSILPLDNFCVIKAIGKTRSSLTMQLTVLFRSSIKKHTHLSTKEGLSLFGILNRCKSQIGSKRLRLWFLRPLKNRKILQNRLDTVAFFTQPRNMEALNSLQGCLKQIKNVARILARMIEAEAVPADWIALYKTVYHAVYIGDICRTQVQPVEIFKMIARKFIDDLHKIANLLSKTVDFEASTSQNHFVVKAGLDEVLDEKKRLYYGLPDLMTKVAREELARLGDNIKACNVIYMPQICYLLAIPKGEGMENEKDFEIPGLQFMFESNGVLHYKSARTKELDNMLGDTLCDIKDIETSIMHRLQNTIIEHSAVLLDVMEYAAELDCLMALASCAQEFGYICPELTEDSIIDVKKGRHPLQELCCSPFIPNDVQSGGAHPKVKILTGPNACGKSVYLKQVALIVYMAHIGSFVPAESAVVGQVDRIFSRIKSLESVSVGLSTFMLDINQMADALNNATSQSLVLVDEFGKGTETVDGLSLLCASLRHWLKKGASCPHIVVSTHFHSLVQQPVLPASPLLEFSTMETLQEEGELVFLFHLTQGHTSSSYAAHTALKAGLPPDIIQRGKEVSNLLCQGKPVHPVDDRGTETQLRRCEKIVQRFLQLDLDKDDVKGFLQNFVLPVSKGQTTSGIGQASTYHALVVIFLEFFAWGLLTSPIIT</sequence>
<dbReference type="PANTHER" id="PTHR11361:SF20">
    <property type="entry name" value="MUTS PROTEIN HOMOLOG 5"/>
    <property type="match status" value="1"/>
</dbReference>
<dbReference type="EMBL" id="JACVVK020000033">
    <property type="protein sequence ID" value="KAK7501052.1"/>
    <property type="molecule type" value="Genomic_DNA"/>
</dbReference>
<keyword evidence="2" id="KW-0547">Nucleotide-binding</keyword>
<feature type="compositionally biased region" description="Basic and acidic residues" evidence="5">
    <location>
        <begin position="24"/>
        <end position="40"/>
    </location>
</feature>
<evidence type="ECO:0000259" key="6">
    <source>
        <dbReference type="PROSITE" id="PS00486"/>
    </source>
</evidence>
<evidence type="ECO:0000313" key="8">
    <source>
        <dbReference type="Proteomes" id="UP001519460"/>
    </source>
</evidence>
<gene>
    <name evidence="7" type="ORF">BaRGS_00007537</name>
</gene>
<name>A0ABD0LNY7_9CAEN</name>
<dbReference type="Pfam" id="PF05192">
    <property type="entry name" value="MutS_III"/>
    <property type="match status" value="1"/>
</dbReference>
<dbReference type="InterPro" id="IPR045076">
    <property type="entry name" value="MutS"/>
</dbReference>
<evidence type="ECO:0000256" key="4">
    <source>
        <dbReference type="ARBA" id="ARBA00023125"/>
    </source>
</evidence>
<dbReference type="PROSITE" id="PS00486">
    <property type="entry name" value="DNA_MISMATCH_REPAIR_2"/>
    <property type="match status" value="1"/>
</dbReference>
<dbReference type="Pfam" id="PF00488">
    <property type="entry name" value="MutS_V"/>
    <property type="match status" value="1"/>
</dbReference>
<feature type="compositionally biased region" description="Low complexity" evidence="5">
    <location>
        <begin position="9"/>
        <end position="21"/>
    </location>
</feature>
<evidence type="ECO:0000256" key="1">
    <source>
        <dbReference type="ARBA" id="ARBA00006271"/>
    </source>
</evidence>
<dbReference type="FunFam" id="3.40.50.300:FF:000820">
    <property type="entry name" value="MutS homolog 5 (E. coli)"/>
    <property type="match status" value="1"/>
</dbReference>
<comment type="caution">
    <text evidence="7">The sequence shown here is derived from an EMBL/GenBank/DDBJ whole genome shotgun (WGS) entry which is preliminary data.</text>
</comment>
<dbReference type="SMART" id="SM00533">
    <property type="entry name" value="MUTSd"/>
    <property type="match status" value="1"/>
</dbReference>
<dbReference type="GO" id="GO:0007127">
    <property type="term" value="P:meiosis I"/>
    <property type="evidence" value="ECO:0007669"/>
    <property type="project" value="UniProtKB-ARBA"/>
</dbReference>
<protein>
    <recommendedName>
        <fullName evidence="6">DNA mismatch repair proteins mutS family domain-containing protein</fullName>
    </recommendedName>
</protein>
<keyword evidence="8" id="KW-1185">Reference proteome</keyword>
<dbReference type="InterPro" id="IPR000432">
    <property type="entry name" value="DNA_mismatch_repair_MutS_C"/>
</dbReference>
<dbReference type="Proteomes" id="UP001519460">
    <property type="component" value="Unassembled WGS sequence"/>
</dbReference>
<dbReference type="GO" id="GO:0003677">
    <property type="term" value="F:DNA binding"/>
    <property type="evidence" value="ECO:0007669"/>
    <property type="project" value="UniProtKB-KW"/>
</dbReference>
<evidence type="ECO:0000256" key="2">
    <source>
        <dbReference type="ARBA" id="ARBA00022741"/>
    </source>
</evidence>
<dbReference type="GO" id="GO:0005524">
    <property type="term" value="F:ATP binding"/>
    <property type="evidence" value="ECO:0007669"/>
    <property type="project" value="UniProtKB-KW"/>
</dbReference>